<dbReference type="GO" id="GO:0046872">
    <property type="term" value="F:metal ion binding"/>
    <property type="evidence" value="ECO:0007669"/>
    <property type="project" value="UniProtKB-KW"/>
</dbReference>
<dbReference type="PRINTS" id="PR00413">
    <property type="entry name" value="HADHALOGNASE"/>
</dbReference>
<comment type="cofactor">
    <cofactor evidence="1">
        <name>Mg(2+)</name>
        <dbReference type="ChEBI" id="CHEBI:18420"/>
    </cofactor>
</comment>
<comment type="catalytic activity">
    <reaction evidence="8">
        <text>beta-D-glucose 1-phosphate = beta-D-glucose 6-phosphate</text>
        <dbReference type="Rhea" id="RHEA:20113"/>
        <dbReference type="ChEBI" id="CHEBI:57684"/>
        <dbReference type="ChEBI" id="CHEBI:58247"/>
        <dbReference type="EC" id="5.4.2.6"/>
    </reaction>
</comment>
<dbReference type="InterPro" id="IPR023214">
    <property type="entry name" value="HAD_sf"/>
</dbReference>
<evidence type="ECO:0000256" key="3">
    <source>
        <dbReference type="ARBA" id="ARBA00022553"/>
    </source>
</evidence>
<evidence type="ECO:0000313" key="12">
    <source>
        <dbReference type="Proteomes" id="UP000642920"/>
    </source>
</evidence>
<proteinExistence type="inferred from homology"/>
<dbReference type="SUPFAM" id="SSF56784">
    <property type="entry name" value="HAD-like"/>
    <property type="match status" value="1"/>
</dbReference>
<evidence type="ECO:0000256" key="7">
    <source>
        <dbReference type="ARBA" id="ARBA00023277"/>
    </source>
</evidence>
<dbReference type="EMBL" id="JAERQG010000001">
    <property type="protein sequence ID" value="MBL0764835.1"/>
    <property type="molecule type" value="Genomic_DNA"/>
</dbReference>
<keyword evidence="7" id="KW-0119">Carbohydrate metabolism</keyword>
<dbReference type="InterPro" id="IPR041492">
    <property type="entry name" value="HAD_2"/>
</dbReference>
<dbReference type="CDD" id="cd07505">
    <property type="entry name" value="HAD_BPGM-like"/>
    <property type="match status" value="1"/>
</dbReference>
<evidence type="ECO:0000256" key="2">
    <source>
        <dbReference type="ARBA" id="ARBA00006171"/>
    </source>
</evidence>
<dbReference type="GO" id="GO:0008801">
    <property type="term" value="F:beta-phosphoglucomutase activity"/>
    <property type="evidence" value="ECO:0007669"/>
    <property type="project" value="UniProtKB-EC"/>
</dbReference>
<keyword evidence="4" id="KW-0479">Metal-binding</keyword>
<dbReference type="Gene3D" id="3.40.50.1000">
    <property type="entry name" value="HAD superfamily/HAD-like"/>
    <property type="match status" value="1"/>
</dbReference>
<keyword evidence="3" id="KW-0597">Phosphoprotein</keyword>
<dbReference type="InterPro" id="IPR010976">
    <property type="entry name" value="B-phosphoglucomutase_hydrolase"/>
</dbReference>
<organism evidence="11 12">
    <name type="scientific">Marivirga atlantica</name>
    <dbReference type="NCBI Taxonomy" id="1548457"/>
    <lineage>
        <taxon>Bacteria</taxon>
        <taxon>Pseudomonadati</taxon>
        <taxon>Bacteroidota</taxon>
        <taxon>Cytophagia</taxon>
        <taxon>Cytophagales</taxon>
        <taxon>Marivirgaceae</taxon>
        <taxon>Marivirga</taxon>
    </lineage>
</organism>
<evidence type="ECO:0000256" key="8">
    <source>
        <dbReference type="ARBA" id="ARBA00044926"/>
    </source>
</evidence>
<dbReference type="NCBIfam" id="TIGR01509">
    <property type="entry name" value="HAD-SF-IA-v3"/>
    <property type="match status" value="1"/>
</dbReference>
<dbReference type="EC" id="5.4.2.6" evidence="9"/>
<dbReference type="Gene3D" id="1.10.150.240">
    <property type="entry name" value="Putative phosphatase, domain 2"/>
    <property type="match status" value="1"/>
</dbReference>
<evidence type="ECO:0000256" key="4">
    <source>
        <dbReference type="ARBA" id="ARBA00022723"/>
    </source>
</evidence>
<dbReference type="PANTHER" id="PTHR46193:SF18">
    <property type="entry name" value="HEXITOL PHOSPHATASE B"/>
    <property type="match status" value="1"/>
</dbReference>
<dbReference type="NCBIfam" id="TIGR02009">
    <property type="entry name" value="PGMB-YQAB-SF"/>
    <property type="match status" value="1"/>
</dbReference>
<dbReference type="InterPro" id="IPR051600">
    <property type="entry name" value="Beta-PGM-like"/>
</dbReference>
<comment type="caution">
    <text evidence="11">The sequence shown here is derived from an EMBL/GenBank/DDBJ whole genome shotgun (WGS) entry which is preliminary data.</text>
</comment>
<dbReference type="InterPro" id="IPR036412">
    <property type="entry name" value="HAD-like_sf"/>
</dbReference>
<evidence type="ECO:0000256" key="5">
    <source>
        <dbReference type="ARBA" id="ARBA00022842"/>
    </source>
</evidence>
<dbReference type="SFLD" id="SFLDS00003">
    <property type="entry name" value="Haloacid_Dehalogenase"/>
    <property type="match status" value="1"/>
</dbReference>
<dbReference type="SFLD" id="SFLDG01135">
    <property type="entry name" value="C1.5.6:_HAD__Beta-PGM__Phospha"/>
    <property type="match status" value="1"/>
</dbReference>
<keyword evidence="5" id="KW-0460">Magnesium</keyword>
<dbReference type="Pfam" id="PF13419">
    <property type="entry name" value="HAD_2"/>
    <property type="match status" value="1"/>
</dbReference>
<keyword evidence="12" id="KW-1185">Reference proteome</keyword>
<dbReference type="SFLD" id="SFLDG01129">
    <property type="entry name" value="C1.5:_HAD__Beta-PGM__Phosphata"/>
    <property type="match status" value="1"/>
</dbReference>
<evidence type="ECO:0000256" key="9">
    <source>
        <dbReference type="ARBA" id="ARBA00044968"/>
    </source>
</evidence>
<reference evidence="11" key="1">
    <citation type="submission" date="2021-01" db="EMBL/GenBank/DDBJ databases">
        <title>Marivirga sp. nov., isolated from intertidal surface sediments.</title>
        <authorList>
            <person name="Zhang M."/>
        </authorList>
    </citation>
    <scope>NUCLEOTIDE SEQUENCE</scope>
    <source>
        <strain evidence="11">SM1354</strain>
    </source>
</reference>
<evidence type="ECO:0000313" key="11">
    <source>
        <dbReference type="EMBL" id="MBL0764835.1"/>
    </source>
</evidence>
<evidence type="ECO:0000256" key="1">
    <source>
        <dbReference type="ARBA" id="ARBA00001946"/>
    </source>
</evidence>
<dbReference type="InterPro" id="IPR006439">
    <property type="entry name" value="HAD-SF_hydro_IA"/>
</dbReference>
<dbReference type="AlphaFoldDB" id="A0A937A9N9"/>
<protein>
    <recommendedName>
        <fullName evidence="10">Beta-phosphoglucomutase</fullName>
        <ecNumber evidence="9">5.4.2.6</ecNumber>
    </recommendedName>
</protein>
<name>A0A937A9N9_9BACT</name>
<accession>A0A937A9N9</accession>
<comment type="similarity">
    <text evidence="2">Belongs to the HAD-like hydrolase superfamily. CbbY/CbbZ/Gph/YieH family.</text>
</comment>
<dbReference type="Proteomes" id="UP000642920">
    <property type="component" value="Unassembled WGS sequence"/>
</dbReference>
<gene>
    <name evidence="11" type="ORF">JKP34_06200</name>
</gene>
<evidence type="ECO:0000256" key="10">
    <source>
        <dbReference type="ARBA" id="ARBA00044991"/>
    </source>
</evidence>
<sequence>MSVNKFPAKKAYIFDMDGVIVDNITYHIQALKQFLAQFGQEVDDEYFQKHLNGRTMQEVVLGLKPDASQEEIMQLTEKKESIYRSLYREHLKPTDGLISFLEEAKNAGILMAVATSAITSNVEFTLDGLHLRKYFNAIVDSTMVSRGKPDPEIYLKAASTLACEPQDCLVFEDALAGIESAHNAGIEVVGLATSLNFEQLPDKVILKTKDFTQLSVTNL</sequence>
<dbReference type="PANTHER" id="PTHR46193">
    <property type="entry name" value="6-PHOSPHOGLUCONATE PHOSPHATASE"/>
    <property type="match status" value="1"/>
</dbReference>
<dbReference type="RefSeq" id="WP_201918784.1">
    <property type="nucleotide sequence ID" value="NZ_JAERQG010000001.1"/>
</dbReference>
<keyword evidence="6" id="KW-0413">Isomerase</keyword>
<dbReference type="InterPro" id="IPR023198">
    <property type="entry name" value="PGP-like_dom2"/>
</dbReference>
<evidence type="ECO:0000256" key="6">
    <source>
        <dbReference type="ARBA" id="ARBA00023235"/>
    </source>
</evidence>